<reference evidence="2" key="1">
    <citation type="submission" date="2017-07" db="EMBL/GenBank/DDBJ databases">
        <title>The cable genome - Insights into the physiology and evolution of filamentous bacteria capable of sulfide oxidation via long distance electron transfer.</title>
        <authorList>
            <person name="Thorup C."/>
            <person name="Bjerg J.T."/>
            <person name="Schreiber L."/>
            <person name="Nielsen L.P."/>
            <person name="Kjeldsen K.U."/>
            <person name="Boesen T."/>
            <person name="Boggild A."/>
            <person name="Meysman F."/>
            <person name="Geelhoed J."/>
            <person name="Schramm A."/>
        </authorList>
    </citation>
    <scope>NUCLEOTIDE SEQUENCE [LARGE SCALE GENOMIC DNA]</scope>
    <source>
        <strain evidence="2">GS</strain>
    </source>
</reference>
<sequence length="176" mass="20305">MCFFNRKSKKPERSVERPPRPEDWHFTFADLMAEMKAGKRQSIGQPELDWARDYERSMIPTAMRFPQKGDVYEALHDMQVEFMTAWAAPFTGGGKAMLMQGEKVFVHSEPAEVKSIGAYAEAMEYKMLEERMVAASERTSPKYGGFYFYFSTVELNTKFALVQTGYRKGLAGIFYR</sequence>
<feature type="region of interest" description="Disordered" evidence="1">
    <location>
        <begin position="1"/>
        <end position="21"/>
    </location>
</feature>
<evidence type="ECO:0000313" key="2">
    <source>
        <dbReference type="EMBL" id="TAA76131.1"/>
    </source>
</evidence>
<comment type="caution">
    <text evidence="2">The sequence shown here is derived from an EMBL/GenBank/DDBJ whole genome shotgun (WGS) entry which is preliminary data.</text>
</comment>
<dbReference type="AlphaFoldDB" id="A0A521G5F0"/>
<feature type="compositionally biased region" description="Basic residues" evidence="1">
    <location>
        <begin position="1"/>
        <end position="10"/>
    </location>
</feature>
<evidence type="ECO:0000256" key="1">
    <source>
        <dbReference type="SAM" id="MobiDB-lite"/>
    </source>
</evidence>
<name>A0A521G5F0_9BACT</name>
<feature type="compositionally biased region" description="Basic and acidic residues" evidence="1">
    <location>
        <begin position="11"/>
        <end position="21"/>
    </location>
</feature>
<gene>
    <name evidence="2" type="ORF">CDV28_10126</name>
</gene>
<dbReference type="Proteomes" id="UP000316238">
    <property type="component" value="Unassembled WGS sequence"/>
</dbReference>
<keyword evidence="3" id="KW-1185">Reference proteome</keyword>
<dbReference type="EMBL" id="NQJD01000001">
    <property type="protein sequence ID" value="TAA76131.1"/>
    <property type="molecule type" value="Genomic_DNA"/>
</dbReference>
<protein>
    <submittedName>
        <fullName evidence="2">Uncharacterized protein</fullName>
    </submittedName>
</protein>
<evidence type="ECO:0000313" key="3">
    <source>
        <dbReference type="Proteomes" id="UP000316238"/>
    </source>
</evidence>
<proteinExistence type="predicted"/>
<organism evidence="2 3">
    <name type="scientific">Candidatus Electronema aureum</name>
    <dbReference type="NCBI Taxonomy" id="2005002"/>
    <lineage>
        <taxon>Bacteria</taxon>
        <taxon>Pseudomonadati</taxon>
        <taxon>Thermodesulfobacteriota</taxon>
        <taxon>Desulfobulbia</taxon>
        <taxon>Desulfobulbales</taxon>
        <taxon>Desulfobulbaceae</taxon>
        <taxon>Candidatus Electronema</taxon>
    </lineage>
</organism>
<accession>A0A521G5F0</accession>